<evidence type="ECO:0000256" key="2">
    <source>
        <dbReference type="ARBA" id="ARBA00023125"/>
    </source>
</evidence>
<dbReference type="Gene3D" id="1.10.10.60">
    <property type="entry name" value="Homeodomain-like"/>
    <property type="match status" value="2"/>
</dbReference>
<evidence type="ECO:0000313" key="5">
    <source>
        <dbReference type="EMBL" id="PUZ23380.1"/>
    </source>
</evidence>
<dbReference type="Pfam" id="PF02311">
    <property type="entry name" value="AraC_binding"/>
    <property type="match status" value="1"/>
</dbReference>
<protein>
    <submittedName>
        <fullName evidence="5">AraC family transcriptional regulator</fullName>
    </submittedName>
</protein>
<dbReference type="Pfam" id="PF12833">
    <property type="entry name" value="HTH_18"/>
    <property type="match status" value="1"/>
</dbReference>
<feature type="domain" description="HTH araC/xylS-type" evidence="4">
    <location>
        <begin position="194"/>
        <end position="292"/>
    </location>
</feature>
<dbReference type="EMBL" id="QCYK01000003">
    <property type="protein sequence ID" value="PUZ23380.1"/>
    <property type="molecule type" value="Genomic_DNA"/>
</dbReference>
<dbReference type="GO" id="GO:0003700">
    <property type="term" value="F:DNA-binding transcription factor activity"/>
    <property type="evidence" value="ECO:0007669"/>
    <property type="project" value="InterPro"/>
</dbReference>
<dbReference type="PRINTS" id="PR00032">
    <property type="entry name" value="HTHARAC"/>
</dbReference>
<dbReference type="SMART" id="SM00342">
    <property type="entry name" value="HTH_ARAC"/>
    <property type="match status" value="1"/>
</dbReference>
<dbReference type="InterPro" id="IPR018060">
    <property type="entry name" value="HTH_AraC"/>
</dbReference>
<dbReference type="InterPro" id="IPR020449">
    <property type="entry name" value="Tscrpt_reg_AraC-type_HTH"/>
</dbReference>
<sequence>MHAKTKGIKEGFVGQQMVVLPPNIKRQFTQNPLIKGFYLTAIGYYPKATNHDRERKSGSDQYILIYCIEGEGNIYLHDTAYVLRANSYFIIPRNVPHRYTSYGANSWSIYWVHFSGEMAPLIYHRFAQDGAPAVMTVPYDEARIRLFEQIFHLVERSYNEREMEILNFNLLAFVNSLIYHAEANPAIHSDDVVGSSIAFMKKHLQEKFSIEELAQQQGISVSHYARIFKQKTGSSPINYFNQLKVQKACQHLYFTDRTIKEISAELGVDDQYYFSRLFTKVIGVSPAHYRKRHRGGK</sequence>
<comment type="caution">
    <text evidence="5">The sequence shown here is derived from an EMBL/GenBank/DDBJ whole genome shotgun (WGS) entry which is preliminary data.</text>
</comment>
<proteinExistence type="predicted"/>
<dbReference type="GO" id="GO:0043565">
    <property type="term" value="F:sequence-specific DNA binding"/>
    <property type="evidence" value="ECO:0007669"/>
    <property type="project" value="InterPro"/>
</dbReference>
<dbReference type="OrthoDB" id="9813413at2"/>
<evidence type="ECO:0000313" key="6">
    <source>
        <dbReference type="Proteomes" id="UP000244450"/>
    </source>
</evidence>
<dbReference type="PROSITE" id="PS00041">
    <property type="entry name" value="HTH_ARAC_FAMILY_1"/>
    <property type="match status" value="1"/>
</dbReference>
<keyword evidence="6" id="KW-1185">Reference proteome</keyword>
<accession>A0A2T7BEC3</accession>
<evidence type="ECO:0000259" key="4">
    <source>
        <dbReference type="PROSITE" id="PS01124"/>
    </source>
</evidence>
<reference evidence="5 6" key="1">
    <citation type="submission" date="2018-04" db="EMBL/GenBank/DDBJ databases">
        <title>Chitinophaga fuyangensis sp. nov., isolated from soil in a chemical factory.</title>
        <authorList>
            <person name="Chen K."/>
        </authorList>
    </citation>
    <scope>NUCLEOTIDE SEQUENCE [LARGE SCALE GENOMIC DNA]</scope>
    <source>
        <strain evidence="5 6">LY-1</strain>
    </source>
</reference>
<organism evidence="5 6">
    <name type="scientific">Chitinophaga parva</name>
    <dbReference type="NCBI Taxonomy" id="2169414"/>
    <lineage>
        <taxon>Bacteria</taxon>
        <taxon>Pseudomonadati</taxon>
        <taxon>Bacteroidota</taxon>
        <taxon>Chitinophagia</taxon>
        <taxon>Chitinophagales</taxon>
        <taxon>Chitinophagaceae</taxon>
        <taxon>Chitinophaga</taxon>
    </lineage>
</organism>
<dbReference type="PANTHER" id="PTHR43280">
    <property type="entry name" value="ARAC-FAMILY TRANSCRIPTIONAL REGULATOR"/>
    <property type="match status" value="1"/>
</dbReference>
<dbReference type="AlphaFoldDB" id="A0A2T7BEC3"/>
<name>A0A2T7BEC3_9BACT</name>
<dbReference type="SUPFAM" id="SSF51215">
    <property type="entry name" value="Regulatory protein AraC"/>
    <property type="match status" value="1"/>
</dbReference>
<dbReference type="InterPro" id="IPR018062">
    <property type="entry name" value="HTH_AraC-typ_CS"/>
</dbReference>
<keyword evidence="1" id="KW-0805">Transcription regulation</keyword>
<dbReference type="InterPro" id="IPR037923">
    <property type="entry name" value="HTH-like"/>
</dbReference>
<dbReference type="Gene3D" id="2.60.120.280">
    <property type="entry name" value="Regulatory protein AraC"/>
    <property type="match status" value="1"/>
</dbReference>
<dbReference type="CDD" id="cd06986">
    <property type="entry name" value="cupin_MmsR-like_N"/>
    <property type="match status" value="1"/>
</dbReference>
<evidence type="ECO:0000256" key="1">
    <source>
        <dbReference type="ARBA" id="ARBA00023015"/>
    </source>
</evidence>
<dbReference type="SUPFAM" id="SSF46689">
    <property type="entry name" value="Homeodomain-like"/>
    <property type="match status" value="2"/>
</dbReference>
<dbReference type="RefSeq" id="WP_108689164.1">
    <property type="nucleotide sequence ID" value="NZ_QCYK01000003.1"/>
</dbReference>
<keyword evidence="3" id="KW-0804">Transcription</keyword>
<keyword evidence="2" id="KW-0238">DNA-binding</keyword>
<dbReference type="PROSITE" id="PS01124">
    <property type="entry name" value="HTH_ARAC_FAMILY_2"/>
    <property type="match status" value="1"/>
</dbReference>
<gene>
    <name evidence="5" type="ORF">DCC81_23650</name>
</gene>
<dbReference type="PANTHER" id="PTHR43280:SF30">
    <property type="entry name" value="MMSAB OPERON REGULATORY PROTEIN"/>
    <property type="match status" value="1"/>
</dbReference>
<evidence type="ECO:0000256" key="3">
    <source>
        <dbReference type="ARBA" id="ARBA00023163"/>
    </source>
</evidence>
<dbReference type="InterPro" id="IPR003313">
    <property type="entry name" value="AraC-bd"/>
</dbReference>
<dbReference type="InterPro" id="IPR009057">
    <property type="entry name" value="Homeodomain-like_sf"/>
</dbReference>
<dbReference type="Proteomes" id="UP000244450">
    <property type="component" value="Unassembled WGS sequence"/>
</dbReference>